<gene>
    <name evidence="2" type="ORF">HELGO_WM25940</name>
</gene>
<dbReference type="CDD" id="cd03112">
    <property type="entry name" value="CobW-like"/>
    <property type="match status" value="1"/>
</dbReference>
<dbReference type="Gene3D" id="3.40.50.300">
    <property type="entry name" value="P-loop containing nucleotide triphosphate hydrolases"/>
    <property type="match status" value="1"/>
</dbReference>
<dbReference type="InterPro" id="IPR003495">
    <property type="entry name" value="CobW/HypB/UreG_nucleotide-bd"/>
</dbReference>
<dbReference type="InterPro" id="IPR027417">
    <property type="entry name" value="P-loop_NTPase"/>
</dbReference>
<dbReference type="Pfam" id="PF02492">
    <property type="entry name" value="cobW"/>
    <property type="match status" value="1"/>
</dbReference>
<dbReference type="AlphaFoldDB" id="A0A6S6U112"/>
<dbReference type="SUPFAM" id="SSF52540">
    <property type="entry name" value="P-loop containing nucleoside triphosphate hydrolases"/>
    <property type="match status" value="1"/>
</dbReference>
<reference evidence="2" key="1">
    <citation type="submission" date="2020-01" db="EMBL/GenBank/DDBJ databases">
        <authorList>
            <person name="Meier V. D."/>
            <person name="Meier V D."/>
        </authorList>
    </citation>
    <scope>NUCLEOTIDE SEQUENCE</scope>
    <source>
        <strain evidence="2">HLG_WM_MAG_07</strain>
    </source>
</reference>
<dbReference type="InterPro" id="IPR051316">
    <property type="entry name" value="Zinc-reg_GTPase_activator"/>
</dbReference>
<dbReference type="PANTHER" id="PTHR13748:SF46">
    <property type="entry name" value="ZINC CHAPERONE YEIR"/>
    <property type="match status" value="1"/>
</dbReference>
<dbReference type="GO" id="GO:0005737">
    <property type="term" value="C:cytoplasm"/>
    <property type="evidence" value="ECO:0007669"/>
    <property type="project" value="TreeGrafter"/>
</dbReference>
<proteinExistence type="predicted"/>
<name>A0A6S6U112_9GAMM</name>
<dbReference type="EMBL" id="CACVAY010000147">
    <property type="protein sequence ID" value="CAA6828275.1"/>
    <property type="molecule type" value="Genomic_DNA"/>
</dbReference>
<protein>
    <submittedName>
        <fullName evidence="2">Metal chaperone, involved in Zn homeostasis, GTPase of COG0523 family</fullName>
    </submittedName>
</protein>
<sequence>MKTILRPIPTNIITGFLGVGKTTTILELLKHKPKEQKWAVLVNEFGEIGIDGELLNTQSGNQEQITIKEVAGGCMCCAAGVSTQVALNQLIKEARPDRLIIEPTGLGHPKEIINTIQQDVYKGILDYQNTITLLDPRHSNDERYTTHSIYQQQLDVADIFIANKSDLSSENEIQSLQEVLSKRGLSKVPLIETQQGVIDITLLDQPAQPRTNEANDNPLNIFSVLLDPTINANHEGDGFLRKHHQQQAFSSIGWVFNTDTCFDYFDLTAHLSGLNIQRLKAIMRTDRGVYTFNYSGDILSSQLIEDAADSRLEIISDDMTFDADSFEQTLLSSRITQA</sequence>
<organism evidence="2">
    <name type="scientific">uncultured Thiotrichaceae bacterium</name>
    <dbReference type="NCBI Taxonomy" id="298394"/>
    <lineage>
        <taxon>Bacteria</taxon>
        <taxon>Pseudomonadati</taxon>
        <taxon>Pseudomonadota</taxon>
        <taxon>Gammaproteobacteria</taxon>
        <taxon>Thiotrichales</taxon>
        <taxon>Thiotrichaceae</taxon>
        <taxon>environmental samples</taxon>
    </lineage>
</organism>
<accession>A0A6S6U112</accession>
<evidence type="ECO:0000259" key="1">
    <source>
        <dbReference type="Pfam" id="PF02492"/>
    </source>
</evidence>
<dbReference type="PANTHER" id="PTHR13748">
    <property type="entry name" value="COBW-RELATED"/>
    <property type="match status" value="1"/>
</dbReference>
<evidence type="ECO:0000313" key="2">
    <source>
        <dbReference type="EMBL" id="CAA6828275.1"/>
    </source>
</evidence>
<feature type="domain" description="CobW/HypB/UreG nucleotide-binding" evidence="1">
    <location>
        <begin position="9"/>
        <end position="181"/>
    </location>
</feature>